<proteinExistence type="predicted"/>
<evidence type="ECO:0000313" key="3">
    <source>
        <dbReference type="EMBL" id="RXH22223.1"/>
    </source>
</evidence>
<organism evidence="3 4">
    <name type="scientific">Bradyrhizobium nanningense</name>
    <dbReference type="NCBI Taxonomy" id="1325118"/>
    <lineage>
        <taxon>Bacteria</taxon>
        <taxon>Pseudomonadati</taxon>
        <taxon>Pseudomonadota</taxon>
        <taxon>Alphaproteobacteria</taxon>
        <taxon>Hyphomicrobiales</taxon>
        <taxon>Nitrobacteraceae</taxon>
        <taxon>Bradyrhizobium</taxon>
    </lineage>
</organism>
<keyword evidence="2" id="KW-0456">Lyase</keyword>
<dbReference type="SUPFAM" id="SSF53800">
    <property type="entry name" value="Chelatase"/>
    <property type="match status" value="1"/>
</dbReference>
<dbReference type="Gene3D" id="3.40.50.1400">
    <property type="match status" value="2"/>
</dbReference>
<keyword evidence="4" id="KW-1185">Reference proteome</keyword>
<dbReference type="GO" id="GO:0016829">
    <property type="term" value="F:lyase activity"/>
    <property type="evidence" value="ECO:0007669"/>
    <property type="project" value="UniProtKB-KW"/>
</dbReference>
<dbReference type="PANTHER" id="PTHR33542">
    <property type="entry name" value="SIROHYDROCHLORIN FERROCHELATASE, CHLOROPLASTIC"/>
    <property type="match status" value="1"/>
</dbReference>
<comment type="caution">
    <text evidence="3">The sequence shown here is derived from an EMBL/GenBank/DDBJ whole genome shotgun (WGS) entry which is preliminary data.</text>
</comment>
<dbReference type="PANTHER" id="PTHR33542:SF3">
    <property type="entry name" value="SIROHYDROCHLORIN FERROCHELATASE, CHLOROPLASTIC"/>
    <property type="match status" value="1"/>
</dbReference>
<dbReference type="InterPro" id="IPR050963">
    <property type="entry name" value="Sirohydro_Cobaltochel/CbiX"/>
</dbReference>
<dbReference type="OrthoDB" id="7346027at2"/>
<dbReference type="AlphaFoldDB" id="A0A4Q0RTU1"/>
<dbReference type="Proteomes" id="UP000289546">
    <property type="component" value="Unassembled WGS sequence"/>
</dbReference>
<name>A0A4Q0RTU1_9BRAD</name>
<gene>
    <name evidence="3" type="ORF">XH99_35170</name>
</gene>
<dbReference type="InterPro" id="IPR002762">
    <property type="entry name" value="CbiX-like"/>
</dbReference>
<keyword evidence="1" id="KW-0479">Metal-binding</keyword>
<dbReference type="GO" id="GO:0046872">
    <property type="term" value="F:metal ion binding"/>
    <property type="evidence" value="ECO:0007669"/>
    <property type="project" value="UniProtKB-KW"/>
</dbReference>
<evidence type="ECO:0000313" key="4">
    <source>
        <dbReference type="Proteomes" id="UP000289546"/>
    </source>
</evidence>
<evidence type="ECO:0008006" key="5">
    <source>
        <dbReference type="Google" id="ProtNLM"/>
    </source>
</evidence>
<protein>
    <recommendedName>
        <fullName evidence="5">Cobalamin biosynthesis protein CbiX</fullName>
    </recommendedName>
</protein>
<evidence type="ECO:0000256" key="1">
    <source>
        <dbReference type="ARBA" id="ARBA00022723"/>
    </source>
</evidence>
<sequence>MAPVIEQPGTAPSIALLLAAHGERRLGAGNTGAFQLARALAARGLVAEVAVGFISGTPGIRQALETLTSSRILVYPLFASSGYFTRDRLVQLLDEAKGDGRRIDVLPPLGLDPGLPDLLCDQAVRRARDHGVAPEDCTLVLLAHGSKRNPASRQATEQVAREIETRAVCRNVVAAFLEERPSLEEAAASIDGSAIVVGLFSGEGLHGAKDAPKLVARLRRRDIMFAGIMGSGPGIEDLVARAVAAALQNPGAVQAGEDQSTLAPAPGCCAVSVD</sequence>
<reference evidence="3 4" key="1">
    <citation type="submission" date="2015-04" db="EMBL/GenBank/DDBJ databases">
        <title>Comparative genomics of rhizobia nodulating Arachis hypogaea in China.</title>
        <authorList>
            <person name="Li Y."/>
        </authorList>
    </citation>
    <scope>NUCLEOTIDE SEQUENCE [LARGE SCALE GENOMIC DNA]</scope>
    <source>
        <strain evidence="3 4">CCBAU 51757</strain>
    </source>
</reference>
<dbReference type="Pfam" id="PF01903">
    <property type="entry name" value="CbiX"/>
    <property type="match status" value="2"/>
</dbReference>
<evidence type="ECO:0000256" key="2">
    <source>
        <dbReference type="ARBA" id="ARBA00023239"/>
    </source>
</evidence>
<dbReference type="EMBL" id="LBJQ01000093">
    <property type="protein sequence ID" value="RXH22223.1"/>
    <property type="molecule type" value="Genomic_DNA"/>
</dbReference>
<dbReference type="CDD" id="cd03416">
    <property type="entry name" value="CbiX_SirB_N"/>
    <property type="match status" value="1"/>
</dbReference>
<accession>A0A4Q0RTU1</accession>